<evidence type="ECO:0000259" key="6">
    <source>
        <dbReference type="Pfam" id="PF06429"/>
    </source>
</evidence>
<dbReference type="Pfam" id="PF22692">
    <property type="entry name" value="LlgE_F_G_D1"/>
    <property type="match status" value="1"/>
</dbReference>
<reference evidence="8 9" key="1">
    <citation type="journal article" date="2010" name="Stand. Genomic Sci.">
        <title>Complete genome sequence of Arcobacter nitrofigilis type strain (CI).</title>
        <authorList>
            <person name="Pati A."/>
            <person name="Gronow S."/>
            <person name="Lapidus A."/>
            <person name="Copeland A."/>
            <person name="Glavina Del Rio T."/>
            <person name="Nolan M."/>
            <person name="Lucas S."/>
            <person name="Tice H."/>
            <person name="Cheng J.F."/>
            <person name="Han C."/>
            <person name="Chertkov O."/>
            <person name="Bruce D."/>
            <person name="Tapia R."/>
            <person name="Goodwin L."/>
            <person name="Pitluck S."/>
            <person name="Liolios K."/>
            <person name="Ivanova N."/>
            <person name="Mavromatis K."/>
            <person name="Chen A."/>
            <person name="Palaniappan K."/>
            <person name="Land M."/>
            <person name="Hauser L."/>
            <person name="Chang Y.J."/>
            <person name="Jeffries C.D."/>
            <person name="Detter J.C."/>
            <person name="Rohde M."/>
            <person name="Goker M."/>
            <person name="Bristow J."/>
            <person name="Eisen J.A."/>
            <person name="Markowitz V."/>
            <person name="Hugenholtz P."/>
            <person name="Klenk H.P."/>
            <person name="Kyrpides N.C."/>
        </authorList>
    </citation>
    <scope>NUCLEOTIDE SEQUENCE [LARGE SCALE GENOMIC DNA]</scope>
    <source>
        <strain evidence="9">ATCC 33309 / DSM 7299 / CCUG 15893 / LMG 7604 / NCTC 12251 / CI</strain>
    </source>
</reference>
<dbReference type="InterPro" id="IPR019776">
    <property type="entry name" value="Flagellar_basal_body_rod_CS"/>
</dbReference>
<evidence type="ECO:0000259" key="7">
    <source>
        <dbReference type="Pfam" id="PF22692"/>
    </source>
</evidence>
<keyword evidence="9" id="KW-1185">Reference proteome</keyword>
<comment type="subcellular location">
    <subcellularLocation>
        <location evidence="1 4">Bacterial flagellum basal body</location>
    </subcellularLocation>
</comment>
<gene>
    <name evidence="8" type="ordered locus">Arnit_2496</name>
</gene>
<dbReference type="HOGENOM" id="CLU_559793_0_0_7"/>
<dbReference type="RefSeq" id="WP_013136291.1">
    <property type="nucleotide sequence ID" value="NC_014166.1"/>
</dbReference>
<dbReference type="eggNOG" id="COG1749">
    <property type="taxonomic scope" value="Bacteria"/>
</dbReference>
<feature type="domain" description="Flagellar hook protein FlgE/F/G-like D1" evidence="7">
    <location>
        <begin position="78"/>
        <end position="157"/>
    </location>
</feature>
<dbReference type="EMBL" id="CP001999">
    <property type="protein sequence ID" value="ADG94146.1"/>
    <property type="molecule type" value="Genomic_DNA"/>
</dbReference>
<dbReference type="KEGG" id="ant:Arnit_2496"/>
<evidence type="ECO:0000256" key="2">
    <source>
        <dbReference type="ARBA" id="ARBA00009677"/>
    </source>
</evidence>
<protein>
    <submittedName>
        <fullName evidence="8">Fagellar hook-basal body protein</fullName>
    </submittedName>
</protein>
<feature type="coiled-coil region" evidence="5">
    <location>
        <begin position="188"/>
        <end position="238"/>
    </location>
</feature>
<evidence type="ECO:0000313" key="9">
    <source>
        <dbReference type="Proteomes" id="UP000000939"/>
    </source>
</evidence>
<evidence type="ECO:0000256" key="1">
    <source>
        <dbReference type="ARBA" id="ARBA00004117"/>
    </source>
</evidence>
<dbReference type="AlphaFoldDB" id="D5V676"/>
<organism evidence="8 9">
    <name type="scientific">Arcobacter nitrofigilis (strain ATCC 33309 / DSM 7299 / CCUG 15893 / LMG 7604 / NCTC 12251 / CI)</name>
    <name type="common">Campylobacter nitrofigilis</name>
    <dbReference type="NCBI Taxonomy" id="572480"/>
    <lineage>
        <taxon>Bacteria</taxon>
        <taxon>Pseudomonadati</taxon>
        <taxon>Campylobacterota</taxon>
        <taxon>Epsilonproteobacteria</taxon>
        <taxon>Campylobacterales</taxon>
        <taxon>Arcobacteraceae</taxon>
        <taxon>Arcobacter</taxon>
    </lineage>
</organism>
<dbReference type="PANTHER" id="PTHR30435">
    <property type="entry name" value="FLAGELLAR PROTEIN"/>
    <property type="match status" value="1"/>
</dbReference>
<evidence type="ECO:0000256" key="5">
    <source>
        <dbReference type="SAM" id="Coils"/>
    </source>
</evidence>
<feature type="domain" description="Flagellar basal-body/hook protein C-terminal" evidence="6">
    <location>
        <begin position="441"/>
        <end position="484"/>
    </location>
</feature>
<evidence type="ECO:0000256" key="4">
    <source>
        <dbReference type="RuleBase" id="RU362116"/>
    </source>
</evidence>
<dbReference type="InterPro" id="IPR020013">
    <property type="entry name" value="Flagellar_FlgE/F/G"/>
</dbReference>
<dbReference type="Pfam" id="PF06429">
    <property type="entry name" value="Flg_bbr_C"/>
    <property type="match status" value="1"/>
</dbReference>
<dbReference type="Proteomes" id="UP000000939">
    <property type="component" value="Chromosome"/>
</dbReference>
<name>D5V676_ARCNC</name>
<dbReference type="GO" id="GO:0071978">
    <property type="term" value="P:bacterial-type flagellum-dependent swarming motility"/>
    <property type="evidence" value="ECO:0007669"/>
    <property type="project" value="TreeGrafter"/>
</dbReference>
<dbReference type="STRING" id="572480.Arnit_2496"/>
<dbReference type="GO" id="GO:0009425">
    <property type="term" value="C:bacterial-type flagellum basal body"/>
    <property type="evidence" value="ECO:0007669"/>
    <property type="project" value="UniProtKB-SubCell"/>
</dbReference>
<keyword evidence="5" id="KW-0175">Coiled coil</keyword>
<dbReference type="NCBIfam" id="TIGR03506">
    <property type="entry name" value="FlgEFG_subfam"/>
    <property type="match status" value="1"/>
</dbReference>
<dbReference type="InterPro" id="IPR010930">
    <property type="entry name" value="Flg_bb/hook_C_dom"/>
</dbReference>
<dbReference type="PANTHER" id="PTHR30435:SF19">
    <property type="entry name" value="FLAGELLAR BASAL-BODY ROD PROTEIN FLGG"/>
    <property type="match status" value="1"/>
</dbReference>
<proteinExistence type="inferred from homology"/>
<dbReference type="InterPro" id="IPR037925">
    <property type="entry name" value="FlgE/F/G-like"/>
</dbReference>
<keyword evidence="3 4" id="KW-0975">Bacterial flagellum</keyword>
<dbReference type="OrthoDB" id="9804559at2"/>
<dbReference type="InterPro" id="IPR053967">
    <property type="entry name" value="LlgE_F_G-like_D1"/>
</dbReference>
<dbReference type="SUPFAM" id="SSF117143">
    <property type="entry name" value="Flagellar hook protein flgE"/>
    <property type="match status" value="1"/>
</dbReference>
<dbReference type="PROSITE" id="PS00588">
    <property type="entry name" value="FLAGELLA_BB_ROD"/>
    <property type="match status" value="1"/>
</dbReference>
<accession>D5V676</accession>
<evidence type="ECO:0000256" key="3">
    <source>
        <dbReference type="ARBA" id="ARBA00023143"/>
    </source>
</evidence>
<evidence type="ECO:0000313" key="8">
    <source>
        <dbReference type="EMBL" id="ADG94146.1"/>
    </source>
</evidence>
<sequence>MNGSLYNSLSGIYAASNYVDVASNNIANINTIAHKEDRISFADQMYQNGIGKGVGAGTVNKSFRQGDVKDTNNQYDFAIQGKGFFILTDPETNLTYYTRAGNFTKSNDGTLVNAQGLDVMGLQTKVISTTSSDGTIIFGDNYTQHLATSIITQEDRTISINAKATDYTKSATDVGVSGNNYKSSDSVISDIELLKTDYNNKLKLLESNPNEVSVPSTLQKTNIVYEDYKADLKNANDALEINIGNFSIEQNYDTDPLTTMKKFADKISDIQGYTASFDEATNTLTIDNLVAGRTSKVSIPIITSTTGVISDTPAVKGSGLAMVESSRDALNKAVQLANAQFLDVQNGIPAPNQPTLELESINLQPTKIGLASYNDDTDFSVTSDGILLLTQGSNTYIAGRISTAYFPDEQSLNPEGDNLYTQTKESGEAKNADTLNTVVSHSVEASNINVATALTKLIIAQRAFEASSKAITTSDSFLDTAIKLKTT</sequence>
<comment type="similarity">
    <text evidence="2 4">Belongs to the flagella basal body rod proteins family.</text>
</comment>